<keyword evidence="1" id="KW-1133">Transmembrane helix</keyword>
<evidence type="ECO:0000313" key="3">
    <source>
        <dbReference type="Proteomes" id="UP000009352"/>
    </source>
</evidence>
<dbReference type="EMBL" id="AMQX01000001">
    <property type="protein sequence ID" value="EKS53578.1"/>
    <property type="molecule type" value="Genomic_DNA"/>
</dbReference>
<gene>
    <name evidence="2" type="ORF">LRHMDP3_110</name>
</gene>
<keyword evidence="1" id="KW-0472">Membrane</keyword>
<evidence type="ECO:0000256" key="1">
    <source>
        <dbReference type="SAM" id="Phobius"/>
    </source>
</evidence>
<dbReference type="Proteomes" id="UP000009352">
    <property type="component" value="Unassembled WGS sequence"/>
</dbReference>
<organism evidence="2 3">
    <name type="scientific">Lacticaseibacillus rhamnosus LRHMDP3</name>
    <dbReference type="NCBI Taxonomy" id="1203259"/>
    <lineage>
        <taxon>Bacteria</taxon>
        <taxon>Bacillati</taxon>
        <taxon>Bacillota</taxon>
        <taxon>Bacilli</taxon>
        <taxon>Lactobacillales</taxon>
        <taxon>Lactobacillaceae</taxon>
        <taxon>Lacticaseibacillus</taxon>
    </lineage>
</organism>
<comment type="caution">
    <text evidence="2">The sequence shown here is derived from an EMBL/GenBank/DDBJ whole genome shotgun (WGS) entry which is preliminary data.</text>
</comment>
<reference evidence="2 3" key="1">
    <citation type="journal article" date="2013" name="Genome Announc.">
        <title>Draft Genome Sequence of Staphylococcus simulans UMC-CNS-990, Isolated from a Case of Chronic Bovine Mastitis.</title>
        <authorList>
            <person name="Calcutt M.J."/>
            <person name="Foecking M.F."/>
            <person name="Hsieh H.Y."/>
            <person name="Perry J."/>
            <person name="Stewart G.C."/>
            <person name="Middleton J.R."/>
        </authorList>
    </citation>
    <scope>NUCLEOTIDE SEQUENCE [LARGE SCALE GENOMIC DNA]</scope>
    <source>
        <strain evidence="2 3">LRHMDP3</strain>
    </source>
</reference>
<accession>A0AB33XY65</accession>
<feature type="transmembrane region" description="Helical" evidence="1">
    <location>
        <begin position="5"/>
        <end position="26"/>
    </location>
</feature>
<name>A0AB33XY65_LACRH</name>
<protein>
    <submittedName>
        <fullName evidence="2">Uncharacterized protein</fullName>
    </submittedName>
</protein>
<keyword evidence="1" id="KW-0812">Transmembrane</keyword>
<evidence type="ECO:0000313" key="2">
    <source>
        <dbReference type="EMBL" id="EKS53578.1"/>
    </source>
</evidence>
<dbReference type="AlphaFoldDB" id="A0AB33XY65"/>
<sequence length="422" mass="47385">MKKWIWGSIGGLIVLIVVGIGGWWLYDHFHYQQLVDQPADVKKWEADPRPLQSEQTAVKRIKEIPQSAQLGNRIANGTKLVVIPGLRGAWSINAKTKRAGFGTNWVPQGVTQSKDSLFVSLYDGDHKLNSLILEINKKTGRYRKSFILKSKAHVGGITYDREKKRLLWSDDNSKLGGAGISYASQRALDAYQAQVEKAPLDSTRIPLHLANRTSAITLYDHQLVFVKYGKNAINRSLIALPVNDDNLPAAITEAQFNRLIRDLIPQLEGKNDTQSFQIISKKLMDDKIINSVNAGWDRIQGIAIAKTGLTFVSQSNGAKPGKIWIRIPLDKSWSKLTFATPKSGDKIINVPNSVEEISLNADDSQLALIFESGAKAYREEGSFWKRPHYMDRIMLLPVSVQSNTKKLPDYRLIDSWQNARTR</sequence>
<proteinExistence type="predicted"/>